<dbReference type="Pfam" id="PF13508">
    <property type="entry name" value="Acetyltransf_7"/>
    <property type="match status" value="1"/>
</dbReference>
<sequence length="136" mass="15702">MFLRDEDRIVQGGATGALKWNYLKADIVWIDESLRGQGFGSKLLQEMEKMATERRCDFIELDTFSFQAPDFYMKHGYEIIGFIEDAVNLNLQQLTSRSFGRQLLSVRRFYDFVNLQANKSSKCRSSSALSLPRVTK</sequence>
<evidence type="ECO:0000313" key="2">
    <source>
        <dbReference type="EMBL" id="UQZ87575.1"/>
    </source>
</evidence>
<evidence type="ECO:0000259" key="1">
    <source>
        <dbReference type="PROSITE" id="PS51186"/>
    </source>
</evidence>
<dbReference type="Proteomes" id="UP001057134">
    <property type="component" value="Chromosome"/>
</dbReference>
<gene>
    <name evidence="2" type="ORF">SK3146_06877</name>
</gene>
<name>A0ABY4S168_9BACL</name>
<dbReference type="Gene3D" id="3.40.630.30">
    <property type="match status" value="1"/>
</dbReference>
<keyword evidence="3" id="KW-1185">Reference proteome</keyword>
<dbReference type="InterPro" id="IPR000182">
    <property type="entry name" value="GNAT_dom"/>
</dbReference>
<dbReference type="EMBL" id="CP027059">
    <property type="protein sequence ID" value="UQZ87575.1"/>
    <property type="molecule type" value="Genomic_DNA"/>
</dbReference>
<proteinExistence type="predicted"/>
<dbReference type="CDD" id="cd04301">
    <property type="entry name" value="NAT_SF"/>
    <property type="match status" value="1"/>
</dbReference>
<reference evidence="2" key="1">
    <citation type="submission" date="2018-02" db="EMBL/GenBank/DDBJ databases">
        <authorList>
            <person name="Kim S.-K."/>
            <person name="Jung H.-I."/>
            <person name="Lee S.-W."/>
        </authorList>
    </citation>
    <scope>NUCLEOTIDE SEQUENCE</scope>
    <source>
        <strain evidence="2">SK3146</strain>
    </source>
</reference>
<dbReference type="InterPro" id="IPR016181">
    <property type="entry name" value="Acyl_CoA_acyltransferase"/>
</dbReference>
<dbReference type="PROSITE" id="PS51186">
    <property type="entry name" value="GNAT"/>
    <property type="match status" value="1"/>
</dbReference>
<feature type="domain" description="N-acetyltransferase" evidence="1">
    <location>
        <begin position="1"/>
        <end position="95"/>
    </location>
</feature>
<evidence type="ECO:0000313" key="3">
    <source>
        <dbReference type="Proteomes" id="UP001057134"/>
    </source>
</evidence>
<dbReference type="RefSeq" id="WP_249863023.1">
    <property type="nucleotide sequence ID" value="NZ_CP027059.1"/>
</dbReference>
<accession>A0ABY4S168</accession>
<organism evidence="2 3">
    <name type="scientific">Paenibacillus konkukensis</name>
    <dbReference type="NCBI Taxonomy" id="2020716"/>
    <lineage>
        <taxon>Bacteria</taxon>
        <taxon>Bacillati</taxon>
        <taxon>Bacillota</taxon>
        <taxon>Bacilli</taxon>
        <taxon>Bacillales</taxon>
        <taxon>Paenibacillaceae</taxon>
        <taxon>Paenibacillus</taxon>
    </lineage>
</organism>
<dbReference type="SUPFAM" id="SSF55729">
    <property type="entry name" value="Acyl-CoA N-acyltransferases (Nat)"/>
    <property type="match status" value="1"/>
</dbReference>
<protein>
    <submittedName>
        <fullName evidence="2">Acetyltransferase (GNAT) family protein</fullName>
    </submittedName>
</protein>
<reference evidence="2" key="2">
    <citation type="journal article" date="2021" name="J Anim Sci Technol">
        <title>Complete genome sequence of Paenibacillus konkukensis sp. nov. SK3146 as a potential probiotic strain.</title>
        <authorList>
            <person name="Jung H.I."/>
            <person name="Park S."/>
            <person name="Niu K.M."/>
            <person name="Lee S.W."/>
            <person name="Kothari D."/>
            <person name="Yi K.J."/>
            <person name="Kim S.K."/>
        </authorList>
    </citation>
    <scope>NUCLEOTIDE SEQUENCE</scope>
    <source>
        <strain evidence="2">SK3146</strain>
    </source>
</reference>